<accession>A0ACC1MPV4</accession>
<dbReference type="Proteomes" id="UP001144978">
    <property type="component" value="Unassembled WGS sequence"/>
</dbReference>
<evidence type="ECO:0000313" key="1">
    <source>
        <dbReference type="EMBL" id="KAJ2968253.1"/>
    </source>
</evidence>
<evidence type="ECO:0000313" key="2">
    <source>
        <dbReference type="Proteomes" id="UP001144978"/>
    </source>
</evidence>
<sequence>MSTGRSVDGARDALDAERRESLVVNAERWVEVPSAAPERQEVLEESVATLGEDTLRVVLDRFKCVLAVADTHDHAAVLGNGGNGQVRRERVCAGELRDQTVRARLDQHRHAERHKLGIGTRSLRLHSEAFSIISNSPSSSSSWLLIALVLYTKPQKVLGQYSSRSERHTCLIICA</sequence>
<proteinExistence type="predicted"/>
<gene>
    <name evidence="1" type="ORF">NUW54_g13270</name>
</gene>
<name>A0ACC1MPV4_9APHY</name>
<protein>
    <submittedName>
        <fullName evidence="1">Uncharacterized protein</fullName>
    </submittedName>
</protein>
<dbReference type="EMBL" id="JANSHE010006075">
    <property type="protein sequence ID" value="KAJ2968253.1"/>
    <property type="molecule type" value="Genomic_DNA"/>
</dbReference>
<comment type="caution">
    <text evidence="1">The sequence shown here is derived from an EMBL/GenBank/DDBJ whole genome shotgun (WGS) entry which is preliminary data.</text>
</comment>
<reference evidence="1" key="1">
    <citation type="submission" date="2022-08" db="EMBL/GenBank/DDBJ databases">
        <title>Genome Sequence of Pycnoporus sanguineus.</title>
        <authorList>
            <person name="Buettner E."/>
        </authorList>
    </citation>
    <scope>NUCLEOTIDE SEQUENCE</scope>
    <source>
        <strain evidence="1">CG-C14</strain>
    </source>
</reference>
<keyword evidence="2" id="KW-1185">Reference proteome</keyword>
<organism evidence="1 2">
    <name type="scientific">Trametes sanguinea</name>
    <dbReference type="NCBI Taxonomy" id="158606"/>
    <lineage>
        <taxon>Eukaryota</taxon>
        <taxon>Fungi</taxon>
        <taxon>Dikarya</taxon>
        <taxon>Basidiomycota</taxon>
        <taxon>Agaricomycotina</taxon>
        <taxon>Agaricomycetes</taxon>
        <taxon>Polyporales</taxon>
        <taxon>Polyporaceae</taxon>
        <taxon>Trametes</taxon>
    </lineage>
</organism>